<evidence type="ECO:0000313" key="9">
    <source>
        <dbReference type="EMBL" id="WAX59343.1"/>
    </source>
</evidence>
<evidence type="ECO:0000313" key="10">
    <source>
        <dbReference type="Proteomes" id="UP001164693"/>
    </source>
</evidence>
<keyword evidence="5" id="KW-0067">ATP-binding</keyword>
<dbReference type="Gene3D" id="1.10.510.10">
    <property type="entry name" value="Transferase(Phosphotransferase) domain 1"/>
    <property type="match status" value="1"/>
</dbReference>
<dbReference type="InterPro" id="IPR011009">
    <property type="entry name" value="Kinase-like_dom_sf"/>
</dbReference>
<sequence>MHTRAGASPNHADEDFAGYSDIVPVHAGLHSGVFHAREDVSGRPVALKVLTVDGVTPRGMESFARESAILAAISAHPNIVTLYRSYRLADGRPVLVLERCGGSLADWMRDGKRPATDQSVSIAIKIAGALETAHRGGVLHRDVRPANILLTEFGEPALSDFGVARLRSTAPAPAELFDFPSVHVAPELMMGSEASAATDVYGLASSLYELLAGQPPLAAYQGESPAATILRILRDPARPIVRDDVPIELSDLVLWGLAKDPADRPPSVMWFAEELGRIEAQNGWPRTRIMVREPERPVTAAPVRRHSVSVRPPGGRPVPPPAAPDQPVAGPPPAPPTAPPAADPATGADPAPLLATPVPAPGPPAWTLPPPQAPPPQAPPPPPPPMPSTARRPTSRRRVVLRAPLLSAGRAFLALMGPFWAVLAVVLALTAPSATVLAWTLGCAAALSALAGWFVRPSLQLDACHMQHRDGLARVLIPWDAVVSLQPRYEPSRRPGAPHGLIVVLGTHEAMPLTATRRSAWELADLVATLEAFRSAGAGADQIALQ</sequence>
<keyword evidence="7" id="KW-0472">Membrane</keyword>
<accession>A0ABY7K4B9</accession>
<evidence type="ECO:0000256" key="7">
    <source>
        <dbReference type="SAM" id="Phobius"/>
    </source>
</evidence>
<keyword evidence="2" id="KW-0808">Transferase</keyword>
<dbReference type="PANTHER" id="PTHR43671:SF13">
    <property type="entry name" value="SERINE_THREONINE-PROTEIN KINASE NEK2"/>
    <property type="match status" value="1"/>
</dbReference>
<dbReference type="Pfam" id="PF00069">
    <property type="entry name" value="Pkinase"/>
    <property type="match status" value="1"/>
</dbReference>
<dbReference type="SUPFAM" id="SSF56112">
    <property type="entry name" value="Protein kinase-like (PK-like)"/>
    <property type="match status" value="1"/>
</dbReference>
<dbReference type="PROSITE" id="PS50011">
    <property type="entry name" value="PROTEIN_KINASE_DOM"/>
    <property type="match status" value="1"/>
</dbReference>
<evidence type="ECO:0000256" key="2">
    <source>
        <dbReference type="ARBA" id="ARBA00022679"/>
    </source>
</evidence>
<feature type="compositionally biased region" description="Low complexity" evidence="6">
    <location>
        <begin position="343"/>
        <end position="357"/>
    </location>
</feature>
<keyword evidence="9" id="KW-0723">Serine/threonine-protein kinase</keyword>
<feature type="domain" description="Protein kinase" evidence="8">
    <location>
        <begin position="19"/>
        <end position="276"/>
    </location>
</feature>
<dbReference type="Gene3D" id="3.30.200.20">
    <property type="entry name" value="Phosphorylase Kinase, domain 1"/>
    <property type="match status" value="1"/>
</dbReference>
<organism evidence="9 10">
    <name type="scientific">Jatrophihabitans cynanchi</name>
    <dbReference type="NCBI Taxonomy" id="2944128"/>
    <lineage>
        <taxon>Bacteria</taxon>
        <taxon>Bacillati</taxon>
        <taxon>Actinomycetota</taxon>
        <taxon>Actinomycetes</taxon>
        <taxon>Jatrophihabitantales</taxon>
        <taxon>Jatrophihabitantaceae</taxon>
        <taxon>Jatrophihabitans</taxon>
    </lineage>
</organism>
<feature type="compositionally biased region" description="Pro residues" evidence="6">
    <location>
        <begin position="358"/>
        <end position="387"/>
    </location>
</feature>
<feature type="transmembrane region" description="Helical" evidence="7">
    <location>
        <begin position="411"/>
        <end position="430"/>
    </location>
</feature>
<proteinExistence type="predicted"/>
<dbReference type="PANTHER" id="PTHR43671">
    <property type="entry name" value="SERINE/THREONINE-PROTEIN KINASE NEK"/>
    <property type="match status" value="1"/>
</dbReference>
<feature type="transmembrane region" description="Helical" evidence="7">
    <location>
        <begin position="436"/>
        <end position="455"/>
    </location>
</feature>
<dbReference type="GO" id="GO:0004674">
    <property type="term" value="F:protein serine/threonine kinase activity"/>
    <property type="evidence" value="ECO:0007669"/>
    <property type="project" value="UniProtKB-KW"/>
</dbReference>
<feature type="region of interest" description="Disordered" evidence="6">
    <location>
        <begin position="295"/>
        <end position="396"/>
    </location>
</feature>
<keyword evidence="7" id="KW-0812">Transmembrane</keyword>
<feature type="compositionally biased region" description="Pro residues" evidence="6">
    <location>
        <begin position="314"/>
        <end position="342"/>
    </location>
</feature>
<keyword evidence="7" id="KW-1133">Transmembrane helix</keyword>
<name>A0ABY7K4B9_9ACTN</name>
<dbReference type="Proteomes" id="UP001164693">
    <property type="component" value="Chromosome"/>
</dbReference>
<evidence type="ECO:0000256" key="3">
    <source>
        <dbReference type="ARBA" id="ARBA00022741"/>
    </source>
</evidence>
<evidence type="ECO:0000256" key="5">
    <source>
        <dbReference type="ARBA" id="ARBA00022840"/>
    </source>
</evidence>
<dbReference type="EMBL" id="CP097463">
    <property type="protein sequence ID" value="WAX59343.1"/>
    <property type="molecule type" value="Genomic_DNA"/>
</dbReference>
<evidence type="ECO:0000256" key="1">
    <source>
        <dbReference type="ARBA" id="ARBA00012513"/>
    </source>
</evidence>
<evidence type="ECO:0000259" key="8">
    <source>
        <dbReference type="PROSITE" id="PS50011"/>
    </source>
</evidence>
<dbReference type="InterPro" id="IPR050660">
    <property type="entry name" value="NEK_Ser/Thr_kinase"/>
</dbReference>
<protein>
    <recommendedName>
        <fullName evidence="1">non-specific serine/threonine protein kinase</fullName>
        <ecNumber evidence="1">2.7.11.1</ecNumber>
    </recommendedName>
</protein>
<reference evidence="9" key="1">
    <citation type="submission" date="2022-05" db="EMBL/GenBank/DDBJ databases">
        <title>Jatrophihabitans sp. SB3-54 whole genome sequence.</title>
        <authorList>
            <person name="Suh M.K."/>
            <person name="Eom M.K."/>
            <person name="Kim J.S."/>
            <person name="Kim H.S."/>
            <person name="Do H.E."/>
            <person name="Shin Y.K."/>
            <person name="Lee J.-S."/>
        </authorList>
    </citation>
    <scope>NUCLEOTIDE SEQUENCE</scope>
    <source>
        <strain evidence="9">SB3-54</strain>
    </source>
</reference>
<dbReference type="PROSITE" id="PS00109">
    <property type="entry name" value="PROTEIN_KINASE_TYR"/>
    <property type="match status" value="1"/>
</dbReference>
<keyword evidence="10" id="KW-1185">Reference proteome</keyword>
<keyword evidence="4 9" id="KW-0418">Kinase</keyword>
<dbReference type="SMART" id="SM00219">
    <property type="entry name" value="TyrKc"/>
    <property type="match status" value="1"/>
</dbReference>
<dbReference type="CDD" id="cd14014">
    <property type="entry name" value="STKc_PknB_like"/>
    <property type="match status" value="1"/>
</dbReference>
<dbReference type="PRINTS" id="PR01217">
    <property type="entry name" value="PRICHEXTENSN"/>
</dbReference>
<gene>
    <name evidence="9" type="ORF">M6B22_21605</name>
</gene>
<dbReference type="InterPro" id="IPR008266">
    <property type="entry name" value="Tyr_kinase_AS"/>
</dbReference>
<dbReference type="InterPro" id="IPR020635">
    <property type="entry name" value="Tyr_kinase_cat_dom"/>
</dbReference>
<dbReference type="RefSeq" id="WP_269445854.1">
    <property type="nucleotide sequence ID" value="NZ_CP097463.1"/>
</dbReference>
<evidence type="ECO:0000256" key="6">
    <source>
        <dbReference type="SAM" id="MobiDB-lite"/>
    </source>
</evidence>
<dbReference type="EC" id="2.7.11.1" evidence="1"/>
<keyword evidence="3" id="KW-0547">Nucleotide-binding</keyword>
<evidence type="ECO:0000256" key="4">
    <source>
        <dbReference type="ARBA" id="ARBA00022777"/>
    </source>
</evidence>
<dbReference type="InterPro" id="IPR000719">
    <property type="entry name" value="Prot_kinase_dom"/>
</dbReference>